<organism evidence="2 3">
    <name type="scientific">Niallia oryzisoli</name>
    <dbReference type="NCBI Taxonomy" id="1737571"/>
    <lineage>
        <taxon>Bacteria</taxon>
        <taxon>Bacillati</taxon>
        <taxon>Bacillota</taxon>
        <taxon>Bacilli</taxon>
        <taxon>Bacillales</taxon>
        <taxon>Bacillaceae</taxon>
        <taxon>Niallia</taxon>
    </lineage>
</organism>
<dbReference type="InterPro" id="IPR000477">
    <property type="entry name" value="RT_dom"/>
</dbReference>
<keyword evidence="2" id="KW-0808">Transferase</keyword>
<dbReference type="InterPro" id="IPR051083">
    <property type="entry name" value="GrpII_Intron_Splice-Mob/Def"/>
</dbReference>
<evidence type="ECO:0000313" key="3">
    <source>
        <dbReference type="Proteomes" id="UP001357223"/>
    </source>
</evidence>
<dbReference type="Pfam" id="PF00078">
    <property type="entry name" value="RVT_1"/>
    <property type="match status" value="1"/>
</dbReference>
<proteinExistence type="predicted"/>
<keyword evidence="2" id="KW-0695">RNA-directed DNA polymerase</keyword>
<accession>A0ABZ2CE28</accession>
<dbReference type="EMBL" id="CP137640">
    <property type="protein sequence ID" value="WVX82022.1"/>
    <property type="molecule type" value="Genomic_DNA"/>
</dbReference>
<name>A0ABZ2CE28_9BACI</name>
<protein>
    <submittedName>
        <fullName evidence="2">Reverse transcriptase domain-containing protein</fullName>
    </submittedName>
</protein>
<keyword evidence="3" id="KW-1185">Reference proteome</keyword>
<evidence type="ECO:0000259" key="1">
    <source>
        <dbReference type="PROSITE" id="PS50878"/>
    </source>
</evidence>
<dbReference type="SUPFAM" id="SSF56672">
    <property type="entry name" value="DNA/RNA polymerases"/>
    <property type="match status" value="1"/>
</dbReference>
<evidence type="ECO:0000313" key="2">
    <source>
        <dbReference type="EMBL" id="WVX82022.1"/>
    </source>
</evidence>
<sequence length="454" mass="53016">MSYRTIKSNKGSKTPGTYGKTINDIEKLSELELVTEIQNKLKNYRPQKVRRKLIEKDNGKLRPLGIPCILDRIIQQSFKQVLEPIVEAQLYNHSYGFRPLRSTHHAMAGVQSLINKASLHYVVDIDIKGFFDNINHTLLIKQLWNLGIQDKKVLACISKMLKAEIDGEGLLSPLLSNVVLNDLDQWVANQWEFFPLNKPFKSRVGELLAKKRTNLKEDYLVRYADDFKILCRDWRTAQKWYHDVRQYLKEHLKLEISLEKSRIINLRKHQSEFLGFTIRANKKRNKRVAHTGIKTNKKQKIKAEAKKHILKLNASPSSQNALLFNSFVLGIHNYFNRATHVNIEFSRLAYDLRTFMYNRLKSVGKYEHPSNPPPTYKKFYSLGFKTFKIANVYPKHLGGNDKFNNLRILHKEVHKLIHQTDKQTIDKLINKLGITMPMVKKINIYREQCGLELI</sequence>
<dbReference type="GO" id="GO:0003964">
    <property type="term" value="F:RNA-directed DNA polymerase activity"/>
    <property type="evidence" value="ECO:0007669"/>
    <property type="project" value="UniProtKB-KW"/>
</dbReference>
<dbReference type="RefSeq" id="WP_338450927.1">
    <property type="nucleotide sequence ID" value="NZ_CP137640.1"/>
</dbReference>
<dbReference type="PANTHER" id="PTHR34047:SF8">
    <property type="entry name" value="PROTEIN YKFC"/>
    <property type="match status" value="1"/>
</dbReference>
<dbReference type="CDD" id="cd01651">
    <property type="entry name" value="RT_G2_intron"/>
    <property type="match status" value="1"/>
</dbReference>
<keyword evidence="2" id="KW-0548">Nucleotidyltransferase</keyword>
<dbReference type="Proteomes" id="UP001357223">
    <property type="component" value="Chromosome"/>
</dbReference>
<gene>
    <name evidence="2" type="ORF">R4Z09_03115</name>
</gene>
<dbReference type="InterPro" id="IPR043502">
    <property type="entry name" value="DNA/RNA_pol_sf"/>
</dbReference>
<feature type="domain" description="Reverse transcriptase" evidence="1">
    <location>
        <begin position="35"/>
        <end position="278"/>
    </location>
</feature>
<reference evidence="2 3" key="1">
    <citation type="submission" date="2023-10" db="EMBL/GenBank/DDBJ databases">
        <title>Niallia locisalis sp.nov. isolated from a salt pond sample.</title>
        <authorList>
            <person name="Li X.-J."/>
            <person name="Dong L."/>
        </authorList>
    </citation>
    <scope>NUCLEOTIDE SEQUENCE [LARGE SCALE GENOMIC DNA]</scope>
    <source>
        <strain evidence="2 3">DSM 29761</strain>
    </source>
</reference>
<dbReference type="PROSITE" id="PS50878">
    <property type="entry name" value="RT_POL"/>
    <property type="match status" value="1"/>
</dbReference>
<dbReference type="PANTHER" id="PTHR34047">
    <property type="entry name" value="NUCLEAR INTRON MATURASE 1, MITOCHONDRIAL-RELATED"/>
    <property type="match status" value="1"/>
</dbReference>